<dbReference type="Proteomes" id="UP001589775">
    <property type="component" value="Unassembled WGS sequence"/>
</dbReference>
<evidence type="ECO:0000313" key="4">
    <source>
        <dbReference type="Proteomes" id="UP001589775"/>
    </source>
</evidence>
<dbReference type="RefSeq" id="WP_378384839.1">
    <property type="nucleotide sequence ID" value="NZ_JBHLWM010000001.1"/>
</dbReference>
<sequence length="300" mass="33535">MPEITIPRTGAHLRRLFEILLANPEGLQAREALKQLAASVQLTPYEAGLYESTGTPRFEKIVRFATIDCVKAGWLVKNKGIWSVTHAGQQAYKDFFDPEAFYREAIRLYREWRVGAPTKPQVEGLEEFDSAESAKAEASITYERADEQAWDEIETHLRAMPPYEMQDLVAGLLKGLGYHIAWVSPPGKDGGIDIIAHTDPLGTQPPRIKVQVKGGNQKIDLPTLNSFLAVVDSGDVGLYVSVGGFTKDAEDTARKQTGRKVTLINAERLVELWIEAYPKLDQKSRQRLPLSPIYFLTPED</sequence>
<keyword evidence="3" id="KW-0255">Endonuclease</keyword>
<keyword evidence="3" id="KW-0378">Hydrolase</keyword>
<gene>
    <name evidence="3" type="ORF">ACFFJ6_04630</name>
</gene>
<dbReference type="PANTHER" id="PTHR30015:SF7">
    <property type="entry name" value="TYPE IV METHYL-DIRECTED RESTRICTION ENZYME ECOKMRR"/>
    <property type="match status" value="1"/>
</dbReference>
<feature type="domain" description="Restriction endonuclease type IV Mrr" evidence="1">
    <location>
        <begin position="157"/>
        <end position="272"/>
    </location>
</feature>
<dbReference type="EMBL" id="JBHLWM010000001">
    <property type="protein sequence ID" value="MFC0239738.1"/>
    <property type="molecule type" value="Genomic_DNA"/>
</dbReference>
<dbReference type="InterPro" id="IPR007560">
    <property type="entry name" value="Restrct_endonuc_IV_Mrr"/>
</dbReference>
<evidence type="ECO:0000259" key="2">
    <source>
        <dbReference type="Pfam" id="PF14338"/>
    </source>
</evidence>
<dbReference type="InterPro" id="IPR052906">
    <property type="entry name" value="Type_IV_Methyl-Rstrct_Enzyme"/>
</dbReference>
<keyword evidence="3" id="KW-0540">Nuclease</keyword>
<dbReference type="GO" id="GO:0004519">
    <property type="term" value="F:endonuclease activity"/>
    <property type="evidence" value="ECO:0007669"/>
    <property type="project" value="UniProtKB-KW"/>
</dbReference>
<dbReference type="GO" id="GO:0016787">
    <property type="term" value="F:hydrolase activity"/>
    <property type="evidence" value="ECO:0007669"/>
    <property type="project" value="UniProtKB-KW"/>
</dbReference>
<dbReference type="PANTHER" id="PTHR30015">
    <property type="entry name" value="MRR RESTRICTION SYSTEM PROTEIN"/>
    <property type="match status" value="1"/>
</dbReference>
<dbReference type="Pfam" id="PF14338">
    <property type="entry name" value="Mrr_N"/>
    <property type="match status" value="1"/>
</dbReference>
<dbReference type="InterPro" id="IPR025745">
    <property type="entry name" value="Mrr-like_N_dom"/>
</dbReference>
<dbReference type="SUPFAM" id="SSF52980">
    <property type="entry name" value="Restriction endonuclease-like"/>
    <property type="match status" value="1"/>
</dbReference>
<comment type="caution">
    <text evidence="3">The sequence shown here is derived from an EMBL/GenBank/DDBJ whole genome shotgun (WGS) entry which is preliminary data.</text>
</comment>
<dbReference type="Gene3D" id="3.40.1350.10">
    <property type="match status" value="1"/>
</dbReference>
<dbReference type="InterPro" id="IPR011856">
    <property type="entry name" value="tRNA_endonuc-like_dom_sf"/>
</dbReference>
<evidence type="ECO:0000313" key="3">
    <source>
        <dbReference type="EMBL" id="MFC0239738.1"/>
    </source>
</evidence>
<proteinExistence type="predicted"/>
<reference evidence="3 4" key="1">
    <citation type="submission" date="2024-09" db="EMBL/GenBank/DDBJ databases">
        <authorList>
            <person name="Sun Q."/>
            <person name="Mori K."/>
        </authorList>
    </citation>
    <scope>NUCLEOTIDE SEQUENCE [LARGE SCALE GENOMIC DNA]</scope>
    <source>
        <strain evidence="3 4">KCTC 23279</strain>
    </source>
</reference>
<dbReference type="EC" id="3.1.21.-" evidence="3"/>
<organism evidence="3 4">
    <name type="scientific">Rhodopseudomonas telluris</name>
    <dbReference type="NCBI Taxonomy" id="644215"/>
    <lineage>
        <taxon>Bacteria</taxon>
        <taxon>Pseudomonadati</taxon>
        <taxon>Pseudomonadota</taxon>
        <taxon>Alphaproteobacteria</taxon>
        <taxon>Hyphomicrobiales</taxon>
        <taxon>Nitrobacteraceae</taxon>
        <taxon>Rhodopseudomonas</taxon>
    </lineage>
</organism>
<evidence type="ECO:0000259" key="1">
    <source>
        <dbReference type="Pfam" id="PF04471"/>
    </source>
</evidence>
<protein>
    <submittedName>
        <fullName evidence="3">Restriction endonuclease</fullName>
        <ecNumber evidence="3">3.1.21.-</ecNumber>
    </submittedName>
</protein>
<dbReference type="InterPro" id="IPR011335">
    <property type="entry name" value="Restrct_endonuc-II-like"/>
</dbReference>
<dbReference type="Pfam" id="PF04471">
    <property type="entry name" value="Mrr_cat"/>
    <property type="match status" value="1"/>
</dbReference>
<accession>A0ABV6END4</accession>
<name>A0ABV6END4_9BRAD</name>
<keyword evidence="4" id="KW-1185">Reference proteome</keyword>
<feature type="domain" description="Restriction system protein Mrr-like N-terminal" evidence="2">
    <location>
        <begin position="24"/>
        <end position="92"/>
    </location>
</feature>